<comment type="caution">
    <text evidence="2">The sequence shown here is derived from an EMBL/GenBank/DDBJ whole genome shotgun (WGS) entry which is preliminary data.</text>
</comment>
<organism evidence="2 3">
    <name type="scientific">Lyophyllum shimeji</name>
    <name type="common">Hon-shimeji</name>
    <name type="synonym">Tricholoma shimeji</name>
    <dbReference type="NCBI Taxonomy" id="47721"/>
    <lineage>
        <taxon>Eukaryota</taxon>
        <taxon>Fungi</taxon>
        <taxon>Dikarya</taxon>
        <taxon>Basidiomycota</taxon>
        <taxon>Agaricomycotina</taxon>
        <taxon>Agaricomycetes</taxon>
        <taxon>Agaricomycetidae</taxon>
        <taxon>Agaricales</taxon>
        <taxon>Tricholomatineae</taxon>
        <taxon>Lyophyllaceae</taxon>
        <taxon>Lyophyllum</taxon>
    </lineage>
</organism>
<dbReference type="AlphaFoldDB" id="A0A9P3PU40"/>
<keyword evidence="3" id="KW-1185">Reference proteome</keyword>
<evidence type="ECO:0000256" key="1">
    <source>
        <dbReference type="SAM" id="MobiDB-lite"/>
    </source>
</evidence>
<name>A0A9P3PU40_LYOSH</name>
<reference evidence="2" key="1">
    <citation type="submission" date="2022-07" db="EMBL/GenBank/DDBJ databases">
        <title>The genome of Lyophyllum shimeji provides insight into the initial evolution of ectomycorrhizal fungal genome.</title>
        <authorList>
            <person name="Kobayashi Y."/>
            <person name="Shibata T."/>
            <person name="Hirakawa H."/>
            <person name="Shigenobu S."/>
            <person name="Nishiyama T."/>
            <person name="Yamada A."/>
            <person name="Hasebe M."/>
            <person name="Kawaguchi M."/>
        </authorList>
    </citation>
    <scope>NUCLEOTIDE SEQUENCE</scope>
    <source>
        <strain evidence="2">AT787</strain>
    </source>
</reference>
<sequence length="120" mass="13251">MGITSENLAADFNISRFDQDAFAAVSPALLRSAQEQRREQRRPRPHEQRPPQHSLDISRAQPPRMIAFLSFLRSKCSRPLHLTHTYTPVLVRALNSTSMILACTAASPPKEQTGGGSGSL</sequence>
<evidence type="ECO:0000313" key="3">
    <source>
        <dbReference type="Proteomes" id="UP001063166"/>
    </source>
</evidence>
<protein>
    <submittedName>
        <fullName evidence="2">Uncharacterized protein</fullName>
    </submittedName>
</protein>
<dbReference type="Proteomes" id="UP001063166">
    <property type="component" value="Unassembled WGS sequence"/>
</dbReference>
<gene>
    <name evidence="2" type="ORF">LshimejAT787_1100200</name>
</gene>
<accession>A0A9P3PU40</accession>
<dbReference type="GO" id="GO:0016746">
    <property type="term" value="F:acyltransferase activity"/>
    <property type="evidence" value="ECO:0007669"/>
    <property type="project" value="InterPro"/>
</dbReference>
<dbReference type="Gene3D" id="3.40.47.10">
    <property type="match status" value="1"/>
</dbReference>
<dbReference type="InterPro" id="IPR016039">
    <property type="entry name" value="Thiolase-like"/>
</dbReference>
<proteinExistence type="predicted"/>
<feature type="region of interest" description="Disordered" evidence="1">
    <location>
        <begin position="28"/>
        <end position="59"/>
    </location>
</feature>
<evidence type="ECO:0000313" key="2">
    <source>
        <dbReference type="EMBL" id="GLB42005.1"/>
    </source>
</evidence>
<dbReference type="EMBL" id="BRPK01000011">
    <property type="protein sequence ID" value="GLB42005.1"/>
    <property type="molecule type" value="Genomic_DNA"/>
</dbReference>